<evidence type="ECO:0000256" key="8">
    <source>
        <dbReference type="ARBA" id="ARBA00023235"/>
    </source>
</evidence>
<evidence type="ECO:0000256" key="4">
    <source>
        <dbReference type="ARBA" id="ARBA00022801"/>
    </source>
</evidence>
<keyword evidence="7" id="KW-0143">Chaperone</keyword>
<evidence type="ECO:0000259" key="15">
    <source>
        <dbReference type="Pfam" id="PF01642"/>
    </source>
</evidence>
<evidence type="ECO:0000256" key="5">
    <source>
        <dbReference type="ARBA" id="ARBA00022842"/>
    </source>
</evidence>
<evidence type="ECO:0000256" key="12">
    <source>
        <dbReference type="ARBA" id="ARBA00061670"/>
    </source>
</evidence>
<dbReference type="GO" id="GO:0004494">
    <property type="term" value="F:methylmalonyl-CoA mutase activity"/>
    <property type="evidence" value="ECO:0007669"/>
    <property type="project" value="InterPro"/>
</dbReference>
<dbReference type="Pfam" id="PF03308">
    <property type="entry name" value="MeaB"/>
    <property type="match status" value="1"/>
</dbReference>
<dbReference type="Pfam" id="PF01642">
    <property type="entry name" value="MM_CoA_mutase"/>
    <property type="match status" value="2"/>
</dbReference>
<feature type="domain" description="Methylmalonyl-CoA mutase alpha/beta chain catalytic" evidence="15">
    <location>
        <begin position="516"/>
        <end position="878"/>
    </location>
</feature>
<dbReference type="GO" id="GO:0046872">
    <property type="term" value="F:metal ion binding"/>
    <property type="evidence" value="ECO:0007669"/>
    <property type="project" value="UniProtKB-KW"/>
</dbReference>
<dbReference type="EC" id="5.4.99.13" evidence="13"/>
<dbReference type="STRING" id="1457154.CAPSK01_004400"/>
<evidence type="ECO:0000256" key="14">
    <source>
        <dbReference type="ARBA" id="ARBA00068916"/>
    </source>
</evidence>
<dbReference type="AlphaFoldDB" id="A0A084XUU5"/>
<dbReference type="GO" id="GO:0016787">
    <property type="term" value="F:hydrolase activity"/>
    <property type="evidence" value="ECO:0007669"/>
    <property type="project" value="UniProtKB-KW"/>
</dbReference>
<evidence type="ECO:0000313" key="17">
    <source>
        <dbReference type="Proteomes" id="UP000019812"/>
    </source>
</evidence>
<dbReference type="FunFam" id="3.40.50.300:FF:001512">
    <property type="entry name" value="Fused isobutyryl-CoA mutase"/>
    <property type="match status" value="1"/>
</dbReference>
<accession>A0A084XUU5</accession>
<evidence type="ECO:0000256" key="10">
    <source>
        <dbReference type="ARBA" id="ARBA00023285"/>
    </source>
</evidence>
<evidence type="ECO:0000256" key="3">
    <source>
        <dbReference type="ARBA" id="ARBA00022741"/>
    </source>
</evidence>
<dbReference type="InterPro" id="IPR027417">
    <property type="entry name" value="P-loop_NTPase"/>
</dbReference>
<evidence type="ECO:0000313" key="16">
    <source>
        <dbReference type="EMBL" id="KFB66239.1"/>
    </source>
</evidence>
<organism evidence="16 17">
    <name type="scientific">Candidatus Accumulibacter vicinus</name>
    <dbReference type="NCBI Taxonomy" id="2954382"/>
    <lineage>
        <taxon>Bacteria</taxon>
        <taxon>Pseudomonadati</taxon>
        <taxon>Pseudomonadota</taxon>
        <taxon>Betaproteobacteria</taxon>
        <taxon>Candidatus Accumulibacter</taxon>
    </lineage>
</organism>
<dbReference type="SUPFAM" id="SSF51703">
    <property type="entry name" value="Cobalamin (vitamin B12)-dependent enzymes"/>
    <property type="match status" value="1"/>
</dbReference>
<keyword evidence="8 16" id="KW-0413">Isomerase</keyword>
<dbReference type="InterPro" id="IPR052040">
    <property type="entry name" value="GTPase/Isobutyryl-CoA_mutase"/>
</dbReference>
<keyword evidence="3" id="KW-0547">Nucleotide-binding</keyword>
<comment type="catalytic activity">
    <reaction evidence="11">
        <text>2-methylpropanoyl-CoA = butanoyl-CoA</text>
        <dbReference type="Rhea" id="RHEA:13141"/>
        <dbReference type="ChEBI" id="CHEBI:57338"/>
        <dbReference type="ChEBI" id="CHEBI:57371"/>
        <dbReference type="EC" id="5.4.99.13"/>
    </reaction>
</comment>
<dbReference type="GO" id="GO:0031419">
    <property type="term" value="F:cobalamin binding"/>
    <property type="evidence" value="ECO:0007669"/>
    <property type="project" value="UniProtKB-KW"/>
</dbReference>
<keyword evidence="2" id="KW-0479">Metal-binding</keyword>
<evidence type="ECO:0000256" key="13">
    <source>
        <dbReference type="ARBA" id="ARBA00066507"/>
    </source>
</evidence>
<dbReference type="GO" id="GO:0006637">
    <property type="term" value="P:acyl-CoA metabolic process"/>
    <property type="evidence" value="ECO:0007669"/>
    <property type="project" value="UniProtKB-ARBA"/>
</dbReference>
<gene>
    <name evidence="16" type="primary">scpA_3</name>
    <name evidence="16" type="ORF">CAPSK01_004400</name>
</gene>
<dbReference type="InterPro" id="IPR053439">
    <property type="entry name" value="IcmF/GTPase_domain"/>
</dbReference>
<evidence type="ECO:0000256" key="1">
    <source>
        <dbReference type="ARBA" id="ARBA00022628"/>
    </source>
</evidence>
<dbReference type="InterPro" id="IPR006099">
    <property type="entry name" value="MeMalonylCoA_mutase_a/b_cat"/>
</dbReference>
<dbReference type="Gene3D" id="3.20.20.240">
    <property type="entry name" value="Methylmalonyl-CoA mutase"/>
    <property type="match status" value="1"/>
</dbReference>
<reference evidence="16 17" key="1">
    <citation type="submission" date="2014-07" db="EMBL/GenBank/DDBJ databases">
        <title>Expanding our view of genomic diversity in Candidatus Accumulibacter clades.</title>
        <authorList>
            <person name="Skennerton C.T."/>
            <person name="Barr J.J."/>
            <person name="Slater F.R."/>
            <person name="Bond P.L."/>
            <person name="Tyson G.W."/>
        </authorList>
    </citation>
    <scope>NUCLEOTIDE SEQUENCE [LARGE SCALE GENOMIC DNA]</scope>
    <source>
        <strain evidence="17">SK-01</strain>
    </source>
</reference>
<evidence type="ECO:0000256" key="2">
    <source>
        <dbReference type="ARBA" id="ARBA00022723"/>
    </source>
</evidence>
<sequence length="884" mass="98128">MPVLGITGTGGAGKSSLTDELVRRFRLDQGDTLKLAIVSIDPSRKRTGGALLGDRIRMNAIEHPNIYMRSLATRETGSEVSAALPEVIAACKLAGFDLVIVETSGIGQGNAAIVPLVNVSLYVMTPEFGAASQLEKIDMLDFADFVAINKFDRKGAEDALRDVRKQYQRNHEAFSQSPDEMPVFGTMAARFHDDGVTSLYQAMASKLHALGLKLKKGRLPLISVRQSSNQRAIVPAKRVRYLAEIAEAVRNYHAHTAAQAEIARQRQSLRTAKSLFESCGKPADDFAELITWKDGQLDARARKLLDMWPKTVELYAQDEYVVKIRDKEVRTRLTNTSLSGTRIRKVSLPTYKDDGEVLRFLMKENVPGSFPFTAGVFAFKRENEDPTRMFAGEGDAFRTNRRFKKVSEGMPAKRLSTAFDSVTLYGCDPDARPDIYGKVGNSGVSIATLDDMKVLFDGFDLCAPTTSVSLTINGPAPIILSMFFNAAIDQQVDKFRVDNDRDPTEDEIQKIRVWVLANVRGTVQADILKEDQGQNTCIFSTEFALKMMGDIQEFFVHNQIGNFYSVSISGYHIAEAGANPISQLAFTLANGFTYVETYLARGMHIDDFAPNLSFFFSNGMDPEYSVIGRVARRIWAVAMKNKYGGNERSQKLKYHIQTSGRSLHAQEMAFNDIRTTLQALIAIYDNCNSLHTNAYDEAITTPTEESVRRAMAIQLIINREWGLAMNENPNQGSFIIEELTDLVEEAVLKEFEAISGRGGVLGAMETGYQRGKIQEESLYYEHKKHDGSFPIVGVNTFRNPKGDAPIEIELARSTEDEKQSQLARLQGFQSRNAAASGAMLERLKQSVIGNENVFSVLMDAVRVCSLGQITGALYEVGGQYRRSM</sequence>
<dbReference type="InterPro" id="IPR006098">
    <property type="entry name" value="MMCoA_mutase_a_cat"/>
</dbReference>
<feature type="domain" description="Methylmalonyl-CoA mutase alpha/beta chain catalytic" evidence="15">
    <location>
        <begin position="362"/>
        <end position="494"/>
    </location>
</feature>
<dbReference type="GO" id="GO:0047727">
    <property type="term" value="F:isobutyryl-CoA mutase activity"/>
    <property type="evidence" value="ECO:0007669"/>
    <property type="project" value="UniProtKB-EC"/>
</dbReference>
<keyword evidence="4" id="KW-0378">Hydrolase</keyword>
<dbReference type="FunFam" id="3.20.20.240:FF:000003">
    <property type="entry name" value="Fused isobutyryl-CoA mutase"/>
    <property type="match status" value="1"/>
</dbReference>
<keyword evidence="9" id="KW-0511">Multifunctional enzyme</keyword>
<keyword evidence="1" id="KW-0846">Cobalamin</keyword>
<evidence type="ECO:0000256" key="9">
    <source>
        <dbReference type="ARBA" id="ARBA00023268"/>
    </source>
</evidence>
<dbReference type="NCBIfam" id="NF045497">
    <property type="entry name" value="IsobCoAmut_IcmF"/>
    <property type="match status" value="1"/>
</dbReference>
<dbReference type="EMBL" id="JDSS02000045">
    <property type="protein sequence ID" value="KFB66239.1"/>
    <property type="molecule type" value="Genomic_DNA"/>
</dbReference>
<dbReference type="PANTHER" id="PTHR43087">
    <property type="entry name" value="LYSINE/ARGININE/ORNITHINE TRANSPORT SYSTEM KINASE"/>
    <property type="match status" value="1"/>
</dbReference>
<evidence type="ECO:0000256" key="7">
    <source>
        <dbReference type="ARBA" id="ARBA00023186"/>
    </source>
</evidence>
<dbReference type="SUPFAM" id="SSF52540">
    <property type="entry name" value="P-loop containing nucleoside triphosphate hydrolases"/>
    <property type="match status" value="1"/>
</dbReference>
<name>A0A084XUU5_9PROT</name>
<keyword evidence="5" id="KW-0460">Magnesium</keyword>
<proteinExistence type="inferred from homology"/>
<dbReference type="GO" id="GO:0005525">
    <property type="term" value="F:GTP binding"/>
    <property type="evidence" value="ECO:0007669"/>
    <property type="project" value="UniProtKB-KW"/>
</dbReference>
<dbReference type="NCBIfam" id="TIGR00641">
    <property type="entry name" value="acid_CoA_mut_N"/>
    <property type="match status" value="1"/>
</dbReference>
<dbReference type="Proteomes" id="UP000019812">
    <property type="component" value="Unassembled WGS sequence"/>
</dbReference>
<comment type="similarity">
    <text evidence="12">Belongs to the IcmF family.</text>
</comment>
<dbReference type="InterPro" id="IPR016176">
    <property type="entry name" value="Cbl-dep_enz_cat"/>
</dbReference>
<dbReference type="PANTHER" id="PTHR43087:SF1">
    <property type="entry name" value="LAO_AO TRANSPORT SYSTEM ATPASE"/>
    <property type="match status" value="1"/>
</dbReference>
<dbReference type="Gene3D" id="3.40.50.300">
    <property type="entry name" value="P-loop containing nucleotide triphosphate hydrolases"/>
    <property type="match status" value="1"/>
</dbReference>
<keyword evidence="10" id="KW-0170">Cobalt</keyword>
<evidence type="ECO:0000256" key="6">
    <source>
        <dbReference type="ARBA" id="ARBA00023134"/>
    </source>
</evidence>
<keyword evidence="6" id="KW-0342">GTP-binding</keyword>
<protein>
    <recommendedName>
        <fullName evidence="14">Fused isobutyryl-CoA mutase</fullName>
        <ecNumber evidence="13">5.4.99.13</ecNumber>
    </recommendedName>
</protein>
<evidence type="ECO:0000256" key="11">
    <source>
        <dbReference type="ARBA" id="ARBA00050252"/>
    </source>
</evidence>
<comment type="caution">
    <text evidence="16">The sequence shown here is derived from an EMBL/GenBank/DDBJ whole genome shotgun (WGS) entry which is preliminary data.</text>
</comment>